<dbReference type="Gene3D" id="2.60.120.10">
    <property type="entry name" value="Jelly Rolls"/>
    <property type="match status" value="1"/>
</dbReference>
<gene>
    <name evidence="5" type="primary">rhaS_20</name>
    <name evidence="5" type="ORF">NCTC11429_04291</name>
</gene>
<evidence type="ECO:0000256" key="3">
    <source>
        <dbReference type="ARBA" id="ARBA00023163"/>
    </source>
</evidence>
<dbReference type="GO" id="GO:0003700">
    <property type="term" value="F:DNA-binding transcription factor activity"/>
    <property type="evidence" value="ECO:0007669"/>
    <property type="project" value="InterPro"/>
</dbReference>
<sequence length="292" mass="33893">MKTGTFKVYLGIFAPMARENLYESLEVYYEKVDCCPLRDRQFNFFEFVYVISGEGYHVINGNHVAFAAGDLFLITPKDCHAFDLDGICEFMIIRFAPNYVKTYSWRSIDHIECLLYYASHLSGSILVNADDRQAVASLIAVIQRAVGQHNVYQEDLLRHLVNAIIVVAARNISVTKPENLSAHADVRILNILNYIQEHIRFPDRLKIGIIAQQFNLSPTYLGNYFRKQCNESIQQYISSYRIRQIEHRLRFSDRRVHEIAAEFGFADESHINKFFKRHKGLSLKAYRIGIRN</sequence>
<name>A0A4U9VYE8_9SPHI</name>
<dbReference type="Gene3D" id="1.10.10.60">
    <property type="entry name" value="Homeodomain-like"/>
    <property type="match status" value="2"/>
</dbReference>
<dbReference type="InterPro" id="IPR011051">
    <property type="entry name" value="RmlC_Cupin_sf"/>
</dbReference>
<dbReference type="EMBL" id="LR590484">
    <property type="protein sequence ID" value="VTR51219.1"/>
    <property type="molecule type" value="Genomic_DNA"/>
</dbReference>
<evidence type="ECO:0000256" key="1">
    <source>
        <dbReference type="ARBA" id="ARBA00023015"/>
    </source>
</evidence>
<dbReference type="Pfam" id="PF02311">
    <property type="entry name" value="AraC_binding"/>
    <property type="match status" value="1"/>
</dbReference>
<proteinExistence type="predicted"/>
<dbReference type="SMART" id="SM00342">
    <property type="entry name" value="HTH_ARAC"/>
    <property type="match status" value="1"/>
</dbReference>
<dbReference type="GO" id="GO:0043565">
    <property type="term" value="F:sequence-specific DNA binding"/>
    <property type="evidence" value="ECO:0007669"/>
    <property type="project" value="InterPro"/>
</dbReference>
<dbReference type="RefSeq" id="WP_232048751.1">
    <property type="nucleotide sequence ID" value="NZ_CP141191.1"/>
</dbReference>
<keyword evidence="2" id="KW-0238">DNA-binding</keyword>
<keyword evidence="1" id="KW-0805">Transcription regulation</keyword>
<evidence type="ECO:0000256" key="2">
    <source>
        <dbReference type="ARBA" id="ARBA00023125"/>
    </source>
</evidence>
<dbReference type="InterPro" id="IPR014710">
    <property type="entry name" value="RmlC-like_jellyroll"/>
</dbReference>
<dbReference type="GeneID" id="78464893"/>
<dbReference type="InterPro" id="IPR003313">
    <property type="entry name" value="AraC-bd"/>
</dbReference>
<dbReference type="Proteomes" id="UP000308196">
    <property type="component" value="Chromosome"/>
</dbReference>
<dbReference type="SUPFAM" id="SSF51182">
    <property type="entry name" value="RmlC-like cupins"/>
    <property type="match status" value="1"/>
</dbReference>
<dbReference type="PROSITE" id="PS01124">
    <property type="entry name" value="HTH_ARAC_FAMILY_2"/>
    <property type="match status" value="1"/>
</dbReference>
<evidence type="ECO:0000313" key="5">
    <source>
        <dbReference type="EMBL" id="VTR51219.1"/>
    </source>
</evidence>
<evidence type="ECO:0000259" key="4">
    <source>
        <dbReference type="PROSITE" id="PS01124"/>
    </source>
</evidence>
<organism evidence="5 6">
    <name type="scientific">Sphingobacterium thalpophilum</name>
    <dbReference type="NCBI Taxonomy" id="259"/>
    <lineage>
        <taxon>Bacteria</taxon>
        <taxon>Pseudomonadati</taxon>
        <taxon>Bacteroidota</taxon>
        <taxon>Sphingobacteriia</taxon>
        <taxon>Sphingobacteriales</taxon>
        <taxon>Sphingobacteriaceae</taxon>
        <taxon>Sphingobacterium</taxon>
    </lineage>
</organism>
<dbReference type="STRING" id="1123265.GCA_000686625_02535"/>
<keyword evidence="3" id="KW-0804">Transcription</keyword>
<reference evidence="5 6" key="1">
    <citation type="submission" date="2019-05" db="EMBL/GenBank/DDBJ databases">
        <authorList>
            <consortium name="Pathogen Informatics"/>
        </authorList>
    </citation>
    <scope>NUCLEOTIDE SEQUENCE [LARGE SCALE GENOMIC DNA]</scope>
    <source>
        <strain evidence="5 6">NCTC11429</strain>
    </source>
</reference>
<evidence type="ECO:0000313" key="6">
    <source>
        <dbReference type="Proteomes" id="UP000308196"/>
    </source>
</evidence>
<protein>
    <submittedName>
        <fullName evidence="5">L-rhamnose operon regulatory protein rhaS</fullName>
    </submittedName>
</protein>
<dbReference type="InterPro" id="IPR018060">
    <property type="entry name" value="HTH_AraC"/>
</dbReference>
<dbReference type="PANTHER" id="PTHR43280">
    <property type="entry name" value="ARAC-FAMILY TRANSCRIPTIONAL REGULATOR"/>
    <property type="match status" value="1"/>
</dbReference>
<dbReference type="PANTHER" id="PTHR43280:SF28">
    <property type="entry name" value="HTH-TYPE TRANSCRIPTIONAL ACTIVATOR RHAS"/>
    <property type="match status" value="1"/>
</dbReference>
<dbReference type="Pfam" id="PF12833">
    <property type="entry name" value="HTH_18"/>
    <property type="match status" value="1"/>
</dbReference>
<feature type="domain" description="HTH araC/xylS-type" evidence="4">
    <location>
        <begin position="189"/>
        <end position="289"/>
    </location>
</feature>
<accession>A0A4U9VYE8</accession>
<dbReference type="KEGG" id="stha:NCTC11429_04291"/>
<dbReference type="SUPFAM" id="SSF46689">
    <property type="entry name" value="Homeodomain-like"/>
    <property type="match status" value="1"/>
</dbReference>
<dbReference type="AlphaFoldDB" id="A0A4U9VYE8"/>
<dbReference type="InterPro" id="IPR009057">
    <property type="entry name" value="Homeodomain-like_sf"/>
</dbReference>